<keyword evidence="13" id="KW-0393">Immunoglobulin domain</keyword>
<evidence type="ECO:0000256" key="1">
    <source>
        <dbReference type="ARBA" id="ARBA00004251"/>
    </source>
</evidence>
<evidence type="ECO:0000256" key="8">
    <source>
        <dbReference type="ARBA" id="ARBA00023136"/>
    </source>
</evidence>
<dbReference type="PANTHER" id="PTHR10441:SF2">
    <property type="entry name" value="T-CELL SURFACE GLYCOPROTEIN CD8 ALPHA CHAIN"/>
    <property type="match status" value="1"/>
</dbReference>
<protein>
    <submittedName>
        <fullName evidence="16">CD8A protein</fullName>
    </submittedName>
</protein>
<dbReference type="GO" id="GO:0002456">
    <property type="term" value="P:T cell mediated immunity"/>
    <property type="evidence" value="ECO:0007669"/>
    <property type="project" value="TreeGrafter"/>
</dbReference>
<feature type="domain" description="Ig-like" evidence="15">
    <location>
        <begin position="42"/>
        <end position="130"/>
    </location>
</feature>
<evidence type="ECO:0000256" key="3">
    <source>
        <dbReference type="ARBA" id="ARBA00022692"/>
    </source>
</evidence>
<evidence type="ECO:0000256" key="14">
    <source>
        <dbReference type="SAM" id="SignalP"/>
    </source>
</evidence>
<keyword evidence="9" id="KW-0564">Palmitate</keyword>
<feature type="non-terminal residue" evidence="16">
    <location>
        <position position="138"/>
    </location>
</feature>
<evidence type="ECO:0000256" key="11">
    <source>
        <dbReference type="ARBA" id="ARBA00023180"/>
    </source>
</evidence>
<name>A0A7K6AK60_UPUEP</name>
<comment type="caution">
    <text evidence="16">The sequence shown here is derived from an EMBL/GenBank/DDBJ whole genome shotgun (WGS) entry which is preliminary data.</text>
</comment>
<dbReference type="GO" id="GO:0009897">
    <property type="term" value="C:external side of plasma membrane"/>
    <property type="evidence" value="ECO:0007669"/>
    <property type="project" value="TreeGrafter"/>
</dbReference>
<dbReference type="PANTHER" id="PTHR10441">
    <property type="entry name" value="CD8 ALPHA CHAIN"/>
    <property type="match status" value="1"/>
</dbReference>
<dbReference type="Proteomes" id="UP000544127">
    <property type="component" value="Unassembled WGS sequence"/>
</dbReference>
<accession>A0A7K6AK60</accession>
<dbReference type="AlphaFoldDB" id="A0A7K6AK60"/>
<dbReference type="SUPFAM" id="SSF48726">
    <property type="entry name" value="Immunoglobulin"/>
    <property type="match status" value="1"/>
</dbReference>
<evidence type="ECO:0000256" key="7">
    <source>
        <dbReference type="ARBA" id="ARBA00023130"/>
    </source>
</evidence>
<feature type="chain" id="PRO_5029892593" evidence="14">
    <location>
        <begin position="23"/>
        <end position="138"/>
    </location>
</feature>
<keyword evidence="7" id="KW-1064">Adaptive immunity</keyword>
<evidence type="ECO:0000256" key="4">
    <source>
        <dbReference type="ARBA" id="ARBA00022729"/>
    </source>
</evidence>
<proteinExistence type="predicted"/>
<reference evidence="16 17" key="1">
    <citation type="submission" date="2019-09" db="EMBL/GenBank/DDBJ databases">
        <title>Bird 10,000 Genomes (B10K) Project - Family phase.</title>
        <authorList>
            <person name="Zhang G."/>
        </authorList>
    </citation>
    <scope>NUCLEOTIDE SEQUENCE [LARGE SCALE GENOMIC DNA]</scope>
    <source>
        <strain evidence="16">B10K-DU-012-37</strain>
    </source>
</reference>
<keyword evidence="12" id="KW-0449">Lipoprotein</keyword>
<dbReference type="GO" id="GO:0045065">
    <property type="term" value="P:cytotoxic T cell differentiation"/>
    <property type="evidence" value="ECO:0007669"/>
    <property type="project" value="TreeGrafter"/>
</dbReference>
<dbReference type="PROSITE" id="PS50835">
    <property type="entry name" value="IG_LIKE"/>
    <property type="match status" value="1"/>
</dbReference>
<keyword evidence="2" id="KW-1003">Cell membrane</keyword>
<comment type="subcellular location">
    <subcellularLocation>
        <location evidence="1">Cell membrane</location>
        <topology evidence="1">Single-pass type I membrane protein</topology>
    </subcellularLocation>
</comment>
<keyword evidence="5" id="KW-0391">Immunity</keyword>
<evidence type="ECO:0000256" key="5">
    <source>
        <dbReference type="ARBA" id="ARBA00022859"/>
    </source>
</evidence>
<evidence type="ECO:0000313" key="17">
    <source>
        <dbReference type="Proteomes" id="UP000544127"/>
    </source>
</evidence>
<evidence type="ECO:0000256" key="2">
    <source>
        <dbReference type="ARBA" id="ARBA00022475"/>
    </source>
</evidence>
<keyword evidence="6" id="KW-1133">Transmembrane helix</keyword>
<evidence type="ECO:0000259" key="15">
    <source>
        <dbReference type="PROSITE" id="PS50835"/>
    </source>
</evidence>
<keyword evidence="4 14" id="KW-0732">Signal</keyword>
<dbReference type="InterPro" id="IPR013106">
    <property type="entry name" value="Ig_V-set"/>
</dbReference>
<dbReference type="InterPro" id="IPR007110">
    <property type="entry name" value="Ig-like_dom"/>
</dbReference>
<keyword evidence="10" id="KW-1015">Disulfide bond</keyword>
<evidence type="ECO:0000256" key="6">
    <source>
        <dbReference type="ARBA" id="ARBA00022989"/>
    </source>
</evidence>
<organism evidence="16 17">
    <name type="scientific">Upupa epops</name>
    <name type="common">Eurasian hoopoe</name>
    <dbReference type="NCBI Taxonomy" id="57439"/>
    <lineage>
        <taxon>Eukaryota</taxon>
        <taxon>Metazoa</taxon>
        <taxon>Chordata</taxon>
        <taxon>Craniata</taxon>
        <taxon>Vertebrata</taxon>
        <taxon>Euteleostomi</taxon>
        <taxon>Archelosauria</taxon>
        <taxon>Archosauria</taxon>
        <taxon>Dinosauria</taxon>
        <taxon>Saurischia</taxon>
        <taxon>Theropoda</taxon>
        <taxon>Coelurosauria</taxon>
        <taxon>Aves</taxon>
        <taxon>Neognathae</taxon>
        <taxon>Neoaves</taxon>
        <taxon>Telluraves</taxon>
        <taxon>Coraciimorphae</taxon>
        <taxon>Bucerotiformes</taxon>
        <taxon>Upupidae</taxon>
        <taxon>Upupa</taxon>
    </lineage>
</organism>
<keyword evidence="3" id="KW-0812">Transmembrane</keyword>
<dbReference type="EMBL" id="VZRI01002421">
    <property type="protein sequence ID" value="NWU90425.1"/>
    <property type="molecule type" value="Genomic_DNA"/>
</dbReference>
<dbReference type="GO" id="GO:0007166">
    <property type="term" value="P:cell surface receptor signaling pathway"/>
    <property type="evidence" value="ECO:0007669"/>
    <property type="project" value="TreeGrafter"/>
</dbReference>
<evidence type="ECO:0000256" key="13">
    <source>
        <dbReference type="ARBA" id="ARBA00023319"/>
    </source>
</evidence>
<feature type="non-terminal residue" evidence="16">
    <location>
        <position position="1"/>
    </location>
</feature>
<dbReference type="InterPro" id="IPR036179">
    <property type="entry name" value="Ig-like_dom_sf"/>
</dbReference>
<dbReference type="Gene3D" id="2.60.40.10">
    <property type="entry name" value="Immunoglobulins"/>
    <property type="match status" value="1"/>
</dbReference>
<dbReference type="InterPro" id="IPR015468">
    <property type="entry name" value="CD8_asu"/>
</dbReference>
<dbReference type="OrthoDB" id="9906515at2759"/>
<dbReference type="InterPro" id="IPR013783">
    <property type="entry name" value="Ig-like_fold"/>
</dbReference>
<evidence type="ECO:0000256" key="12">
    <source>
        <dbReference type="ARBA" id="ARBA00023288"/>
    </source>
</evidence>
<evidence type="ECO:0000256" key="9">
    <source>
        <dbReference type="ARBA" id="ARBA00023139"/>
    </source>
</evidence>
<keyword evidence="17" id="KW-1185">Reference proteome</keyword>
<evidence type="ECO:0000313" key="16">
    <source>
        <dbReference type="EMBL" id="NWU90425.1"/>
    </source>
</evidence>
<feature type="signal peptide" evidence="14">
    <location>
        <begin position="1"/>
        <end position="22"/>
    </location>
</feature>
<gene>
    <name evidence="16" type="primary">Cd8a</name>
    <name evidence="16" type="ORF">UPUEPO_R10308</name>
</gene>
<evidence type="ECO:0000256" key="10">
    <source>
        <dbReference type="ARBA" id="ARBA00023157"/>
    </source>
</evidence>
<keyword evidence="8" id="KW-0472">Membrane</keyword>
<sequence>MDVSSALLLLLSLGLCCARIRGQRLEVNAKLRYRSTRPLQLGERLELECQSHTEDSGVFWIRQDKGGNLHFIIFISSLTQGTFERKVKTSTHFEVARDGKFYWLAVKSFKQQDEGNYFCLVMKNQALSFSTQIPVFFP</sequence>
<keyword evidence="11" id="KW-0325">Glycoprotein</keyword>
<dbReference type="Pfam" id="PF07686">
    <property type="entry name" value="V-set"/>
    <property type="match status" value="1"/>
</dbReference>